<name>A0A5M8PGE5_9LECA</name>
<dbReference type="Gene3D" id="3.40.50.300">
    <property type="entry name" value="P-loop containing nucleotide triphosphate hydrolases"/>
    <property type="match status" value="1"/>
</dbReference>
<evidence type="ECO:0000256" key="2">
    <source>
        <dbReference type="ARBA" id="ARBA00022448"/>
    </source>
</evidence>
<comment type="caution">
    <text evidence="7">The sequence shown here is derived from an EMBL/GenBank/DDBJ whole genome shotgun (WGS) entry which is preliminary data.</text>
</comment>
<keyword evidence="5" id="KW-0472">Membrane</keyword>
<dbReference type="InterPro" id="IPR050352">
    <property type="entry name" value="ABCG_transporters"/>
</dbReference>
<organism evidence="7 8">
    <name type="scientific">Lasallia pustulata</name>
    <dbReference type="NCBI Taxonomy" id="136370"/>
    <lineage>
        <taxon>Eukaryota</taxon>
        <taxon>Fungi</taxon>
        <taxon>Dikarya</taxon>
        <taxon>Ascomycota</taxon>
        <taxon>Pezizomycotina</taxon>
        <taxon>Lecanoromycetes</taxon>
        <taxon>OSLEUM clade</taxon>
        <taxon>Umbilicariomycetidae</taxon>
        <taxon>Umbilicariales</taxon>
        <taxon>Umbilicariaceae</taxon>
        <taxon>Lasallia</taxon>
    </lineage>
</organism>
<evidence type="ECO:0000256" key="1">
    <source>
        <dbReference type="ARBA" id="ARBA00004141"/>
    </source>
</evidence>
<keyword evidence="2" id="KW-0813">Transport</keyword>
<evidence type="ECO:0000259" key="6">
    <source>
        <dbReference type="Pfam" id="PF00005"/>
    </source>
</evidence>
<evidence type="ECO:0000256" key="5">
    <source>
        <dbReference type="ARBA" id="ARBA00023136"/>
    </source>
</evidence>
<dbReference type="PANTHER" id="PTHR48041">
    <property type="entry name" value="ABC TRANSPORTER G FAMILY MEMBER 28"/>
    <property type="match status" value="1"/>
</dbReference>
<protein>
    <submittedName>
        <fullName evidence="7">ABC transporter</fullName>
    </submittedName>
</protein>
<dbReference type="InterPro" id="IPR003439">
    <property type="entry name" value="ABC_transporter-like_ATP-bd"/>
</dbReference>
<gene>
    <name evidence="7" type="ORF">FRX48_08337</name>
</gene>
<dbReference type="GO" id="GO:0042626">
    <property type="term" value="F:ATPase-coupled transmembrane transporter activity"/>
    <property type="evidence" value="ECO:0007669"/>
    <property type="project" value="TreeGrafter"/>
</dbReference>
<evidence type="ECO:0000256" key="3">
    <source>
        <dbReference type="ARBA" id="ARBA00022692"/>
    </source>
</evidence>
<keyword evidence="3" id="KW-0812">Transmembrane</keyword>
<dbReference type="GO" id="GO:0005524">
    <property type="term" value="F:ATP binding"/>
    <property type="evidence" value="ECO:0007669"/>
    <property type="project" value="InterPro"/>
</dbReference>
<dbReference type="SUPFAM" id="SSF52540">
    <property type="entry name" value="P-loop containing nucleoside triphosphate hydrolases"/>
    <property type="match status" value="1"/>
</dbReference>
<sequence length="135" mass="14352">MQNVSRPHPDVRPISVTLDSYSLAIQKRSLTGRKSIKVSVLKPINTTFEPGLLNVIMGPSGSGKTSLLNMMARPLPSRIGTQYELGGRVLFGAAIPSASVISSVASSVSQDDDALIPTLTVRETLHFAAGLRLPI</sequence>
<dbReference type="Proteomes" id="UP000324767">
    <property type="component" value="Unassembled WGS sequence"/>
</dbReference>
<dbReference type="Pfam" id="PF00005">
    <property type="entry name" value="ABC_tran"/>
    <property type="match status" value="1"/>
</dbReference>
<evidence type="ECO:0000313" key="7">
    <source>
        <dbReference type="EMBL" id="KAA6407986.1"/>
    </source>
</evidence>
<dbReference type="PANTHER" id="PTHR48041:SF119">
    <property type="entry name" value="ROA1P"/>
    <property type="match status" value="1"/>
</dbReference>
<reference evidence="7 8" key="1">
    <citation type="submission" date="2019-09" db="EMBL/GenBank/DDBJ databases">
        <title>The hologenome of the rock-dwelling lichen Lasallia pustulata.</title>
        <authorList>
            <person name="Greshake Tzovaras B."/>
            <person name="Segers F."/>
            <person name="Bicker A."/>
            <person name="Dal Grande F."/>
            <person name="Otte J."/>
            <person name="Hankeln T."/>
            <person name="Schmitt I."/>
            <person name="Ebersberger I."/>
        </authorList>
    </citation>
    <scope>NUCLEOTIDE SEQUENCE [LARGE SCALE GENOMIC DNA]</scope>
    <source>
        <strain evidence="7">A1-1</strain>
    </source>
</reference>
<accession>A0A5M8PGE5</accession>
<evidence type="ECO:0000256" key="4">
    <source>
        <dbReference type="ARBA" id="ARBA00022989"/>
    </source>
</evidence>
<dbReference type="GO" id="GO:0016887">
    <property type="term" value="F:ATP hydrolysis activity"/>
    <property type="evidence" value="ECO:0007669"/>
    <property type="project" value="InterPro"/>
</dbReference>
<keyword evidence="4" id="KW-1133">Transmembrane helix</keyword>
<comment type="subcellular location">
    <subcellularLocation>
        <location evidence="1">Membrane</location>
        <topology evidence="1">Multi-pass membrane protein</topology>
    </subcellularLocation>
</comment>
<dbReference type="EMBL" id="VXIT01000015">
    <property type="protein sequence ID" value="KAA6407986.1"/>
    <property type="molecule type" value="Genomic_DNA"/>
</dbReference>
<evidence type="ECO:0000313" key="8">
    <source>
        <dbReference type="Proteomes" id="UP000324767"/>
    </source>
</evidence>
<dbReference type="GO" id="GO:0016020">
    <property type="term" value="C:membrane"/>
    <property type="evidence" value="ECO:0007669"/>
    <property type="project" value="UniProtKB-SubCell"/>
</dbReference>
<dbReference type="AlphaFoldDB" id="A0A5M8PGE5"/>
<dbReference type="OrthoDB" id="66620at2759"/>
<dbReference type="InterPro" id="IPR027417">
    <property type="entry name" value="P-loop_NTPase"/>
</dbReference>
<proteinExistence type="predicted"/>
<feature type="domain" description="ABC transporter" evidence="6">
    <location>
        <begin position="41"/>
        <end position="124"/>
    </location>
</feature>